<dbReference type="RefSeq" id="WP_162084059.1">
    <property type="nucleotide sequence ID" value="NZ_AP021881.1"/>
</dbReference>
<gene>
    <name evidence="1" type="ORF">SFSGTM_08000</name>
</gene>
<accession>A0A809S8A4</accession>
<sequence length="135" mass="15190">MKLEFIFFEAVLRDRFVDYLSALSLTSEQRDDHFGWIVAVPEDQLDDTLMNKLEAYYEILQDEQMQMVEAAEGGLEKHVAGFCVDLPDGNTTTVSIPPELATRLLANFSIEEVHTMFSAVAKSALQPYNGPVCKL</sequence>
<protein>
    <submittedName>
        <fullName evidence="1">Uncharacterized protein</fullName>
    </submittedName>
</protein>
<dbReference type="Proteomes" id="UP000463939">
    <property type="component" value="Chromosome"/>
</dbReference>
<evidence type="ECO:0000313" key="1">
    <source>
        <dbReference type="EMBL" id="BBP00092.1"/>
    </source>
</evidence>
<dbReference type="AlphaFoldDB" id="A0A809S8A4"/>
<dbReference type="KEGG" id="sniv:SFSGTM_08000"/>
<evidence type="ECO:0000313" key="2">
    <source>
        <dbReference type="Proteomes" id="UP000463939"/>
    </source>
</evidence>
<reference evidence="2" key="1">
    <citation type="submission" date="2019-11" db="EMBL/GenBank/DDBJ databases">
        <title>Isolation and characterization of a novel species in the genus Sulfuriferula.</title>
        <authorList>
            <person name="Mochizuki J."/>
            <person name="Kojima H."/>
            <person name="Fukui M."/>
        </authorList>
    </citation>
    <scope>NUCLEOTIDE SEQUENCE [LARGE SCALE GENOMIC DNA]</scope>
    <source>
        <strain evidence="2">SGTM</strain>
    </source>
</reference>
<proteinExistence type="predicted"/>
<keyword evidence="2" id="KW-1185">Reference proteome</keyword>
<name>A0A809S8A4_9PROT</name>
<organism evidence="1 2">
    <name type="scientific">Sulfuriferula nivalis</name>
    <dbReference type="NCBI Taxonomy" id="2675298"/>
    <lineage>
        <taxon>Bacteria</taxon>
        <taxon>Pseudomonadati</taxon>
        <taxon>Pseudomonadota</taxon>
        <taxon>Betaproteobacteria</taxon>
        <taxon>Nitrosomonadales</taxon>
        <taxon>Sulfuricellaceae</taxon>
        <taxon>Sulfuriferula</taxon>
    </lineage>
</organism>
<dbReference type="EMBL" id="AP021881">
    <property type="protein sequence ID" value="BBP00092.1"/>
    <property type="molecule type" value="Genomic_DNA"/>
</dbReference>